<dbReference type="SUPFAM" id="SSF46785">
    <property type="entry name" value="Winged helix' DNA-binding domain"/>
    <property type="match status" value="1"/>
</dbReference>
<dbReference type="Pfam" id="PF03466">
    <property type="entry name" value="LysR_substrate"/>
    <property type="match status" value="1"/>
</dbReference>
<organism evidence="7 9">
    <name type="scientific">Ruthenibacterium lactatiformans</name>
    <dbReference type="NCBI Taxonomy" id="1550024"/>
    <lineage>
        <taxon>Bacteria</taxon>
        <taxon>Bacillati</taxon>
        <taxon>Bacillota</taxon>
        <taxon>Clostridia</taxon>
        <taxon>Eubacteriales</taxon>
        <taxon>Oscillospiraceae</taxon>
        <taxon>Ruthenibacterium</taxon>
    </lineage>
</organism>
<comment type="similarity">
    <text evidence="1">Belongs to the LysR transcriptional regulatory family.</text>
</comment>
<keyword evidence="5" id="KW-0472">Membrane</keyword>
<dbReference type="PROSITE" id="PS50931">
    <property type="entry name" value="HTH_LYSR"/>
    <property type="match status" value="1"/>
</dbReference>
<evidence type="ECO:0000256" key="2">
    <source>
        <dbReference type="ARBA" id="ARBA00023015"/>
    </source>
</evidence>
<keyword evidence="3" id="KW-0238">DNA-binding</keyword>
<dbReference type="InterPro" id="IPR036390">
    <property type="entry name" value="WH_DNA-bd_sf"/>
</dbReference>
<keyword evidence="5" id="KW-1133">Transmembrane helix</keyword>
<dbReference type="Pfam" id="PF00126">
    <property type="entry name" value="HTH_1"/>
    <property type="match status" value="1"/>
</dbReference>
<sequence>MQTVFILDHPFHKIETHCFFSFIVALIALAINFGLLYNIFQNGIYCEVRRMDLEWVQAFLAVADTGSFSAAADALFLSQPVISKQVQKLEHQLGVRLFDRAHRRAELTDAGRRAYPPAQALARQYQLLEQAVHPDGSLRLALLPVADCYGFPQMLADFSAAYPRTRLMVEERENTAMPALIQSGRCDGAFFRVPDGPVMPEDVILCKDELVLLVPEKLFCATKGAVPLSLFSGKRFLLLSAGTGLLETSLELCRKAGFSPQVGYTGAAAGNIARMVRSGAGVAMLSRRVAESCAGPDLRLLTPEPTCGSLLVFRPSKAGLQNPAMGALLKHLACTAR</sequence>
<evidence type="ECO:0000256" key="1">
    <source>
        <dbReference type="ARBA" id="ARBA00009437"/>
    </source>
</evidence>
<dbReference type="EMBL" id="VUNJ01000020">
    <property type="protein sequence ID" value="MST93146.1"/>
    <property type="molecule type" value="Genomic_DNA"/>
</dbReference>
<comment type="caution">
    <text evidence="7">The sequence shown here is derived from an EMBL/GenBank/DDBJ whole genome shotgun (WGS) entry which is preliminary data.</text>
</comment>
<dbReference type="Proteomes" id="UP000431913">
    <property type="component" value="Unassembled WGS sequence"/>
</dbReference>
<dbReference type="PANTHER" id="PTHR30346:SF28">
    <property type="entry name" value="HTH-TYPE TRANSCRIPTIONAL REGULATOR CYNR"/>
    <property type="match status" value="1"/>
</dbReference>
<dbReference type="GO" id="GO:0003677">
    <property type="term" value="F:DNA binding"/>
    <property type="evidence" value="ECO:0007669"/>
    <property type="project" value="UniProtKB-KW"/>
</dbReference>
<evidence type="ECO:0000256" key="4">
    <source>
        <dbReference type="ARBA" id="ARBA00023163"/>
    </source>
</evidence>
<proteinExistence type="inferred from homology"/>
<dbReference type="FunFam" id="1.10.10.10:FF:000001">
    <property type="entry name" value="LysR family transcriptional regulator"/>
    <property type="match status" value="1"/>
</dbReference>
<dbReference type="EMBL" id="WMZR01000035">
    <property type="protein sequence ID" value="MTS53118.1"/>
    <property type="molecule type" value="Genomic_DNA"/>
</dbReference>
<accession>A0A6I3QCQ2</accession>
<evidence type="ECO:0000313" key="8">
    <source>
        <dbReference type="EMBL" id="MTS53118.1"/>
    </source>
</evidence>
<dbReference type="Gene3D" id="1.10.10.10">
    <property type="entry name" value="Winged helix-like DNA-binding domain superfamily/Winged helix DNA-binding domain"/>
    <property type="match status" value="1"/>
</dbReference>
<dbReference type="CDD" id="cd05466">
    <property type="entry name" value="PBP2_LTTR_substrate"/>
    <property type="match status" value="1"/>
</dbReference>
<dbReference type="PRINTS" id="PR00039">
    <property type="entry name" value="HTHLYSR"/>
</dbReference>
<evidence type="ECO:0000256" key="5">
    <source>
        <dbReference type="SAM" id="Phobius"/>
    </source>
</evidence>
<dbReference type="PANTHER" id="PTHR30346">
    <property type="entry name" value="TRANSCRIPTIONAL DUAL REGULATOR HCAR-RELATED"/>
    <property type="match status" value="1"/>
</dbReference>
<name>A0A6I3QCQ2_9FIRM</name>
<dbReference type="InterPro" id="IPR005119">
    <property type="entry name" value="LysR_subst-bd"/>
</dbReference>
<feature type="domain" description="HTH lysR-type" evidence="6">
    <location>
        <begin position="51"/>
        <end position="108"/>
    </location>
</feature>
<evidence type="ECO:0000256" key="3">
    <source>
        <dbReference type="ARBA" id="ARBA00023125"/>
    </source>
</evidence>
<dbReference type="AlphaFoldDB" id="A0A6I3QCQ2"/>
<dbReference type="GO" id="GO:0032993">
    <property type="term" value="C:protein-DNA complex"/>
    <property type="evidence" value="ECO:0007669"/>
    <property type="project" value="TreeGrafter"/>
</dbReference>
<dbReference type="InterPro" id="IPR000847">
    <property type="entry name" value="LysR_HTH_N"/>
</dbReference>
<dbReference type="SUPFAM" id="SSF53850">
    <property type="entry name" value="Periplasmic binding protein-like II"/>
    <property type="match status" value="1"/>
</dbReference>
<keyword evidence="2" id="KW-0805">Transcription regulation</keyword>
<dbReference type="Gene3D" id="3.40.190.10">
    <property type="entry name" value="Periplasmic binding protein-like II"/>
    <property type="match status" value="2"/>
</dbReference>
<keyword evidence="5" id="KW-0812">Transmembrane</keyword>
<evidence type="ECO:0000313" key="9">
    <source>
        <dbReference type="Proteomes" id="UP000431913"/>
    </source>
</evidence>
<protein>
    <submittedName>
        <fullName evidence="7">LysR family transcriptional regulator</fullName>
    </submittedName>
</protein>
<dbReference type="GO" id="GO:0003700">
    <property type="term" value="F:DNA-binding transcription factor activity"/>
    <property type="evidence" value="ECO:0007669"/>
    <property type="project" value="InterPro"/>
</dbReference>
<reference evidence="8 10" key="1">
    <citation type="journal article" date="2019" name="Nat. Med.">
        <title>A library of human gut bacterial isolates paired with longitudinal multiomics data enables mechanistic microbiome research.</title>
        <authorList>
            <person name="Poyet M."/>
            <person name="Groussin M."/>
            <person name="Gibbons S.M."/>
            <person name="Avila-Pacheco J."/>
            <person name="Jiang X."/>
            <person name="Kearney S.M."/>
            <person name="Perrotta A.R."/>
            <person name="Berdy B."/>
            <person name="Zhao S."/>
            <person name="Lieberman T.D."/>
            <person name="Swanson P.K."/>
            <person name="Smith M."/>
            <person name="Roesemann S."/>
            <person name="Alexander J.E."/>
            <person name="Rich S.A."/>
            <person name="Livny J."/>
            <person name="Vlamakis H."/>
            <person name="Clish C."/>
            <person name="Bullock K."/>
            <person name="Deik A."/>
            <person name="Scott J."/>
            <person name="Pierce K.A."/>
            <person name="Xavier R.J."/>
            <person name="Alm E.J."/>
        </authorList>
    </citation>
    <scope>NUCLEOTIDE SEQUENCE [LARGE SCALE GENOMIC DNA]</scope>
    <source>
        <strain evidence="8 10">BIOML-A7</strain>
    </source>
</reference>
<reference evidence="7 9" key="2">
    <citation type="submission" date="2019-08" db="EMBL/GenBank/DDBJ databases">
        <title>In-depth cultivation of the pig gut microbiome towards novel bacterial diversity and tailored functional studies.</title>
        <authorList>
            <person name="Wylensek D."/>
            <person name="Hitch T.C.A."/>
            <person name="Clavel T."/>
        </authorList>
    </citation>
    <scope>NUCLEOTIDE SEQUENCE [LARGE SCALE GENOMIC DNA]</scope>
    <source>
        <strain evidence="7 9">WCA3-601-WT-6J</strain>
    </source>
</reference>
<gene>
    <name evidence="7" type="ORF">FYJ76_14610</name>
    <name evidence="8" type="ORF">GMD52_16500</name>
</gene>
<dbReference type="InterPro" id="IPR036388">
    <property type="entry name" value="WH-like_DNA-bd_sf"/>
</dbReference>
<evidence type="ECO:0000259" key="6">
    <source>
        <dbReference type="PROSITE" id="PS50931"/>
    </source>
</evidence>
<feature type="transmembrane region" description="Helical" evidence="5">
    <location>
        <begin position="20"/>
        <end position="40"/>
    </location>
</feature>
<dbReference type="Proteomes" id="UP000449193">
    <property type="component" value="Unassembled WGS sequence"/>
</dbReference>
<evidence type="ECO:0000313" key="7">
    <source>
        <dbReference type="EMBL" id="MST93146.1"/>
    </source>
</evidence>
<keyword evidence="4" id="KW-0804">Transcription</keyword>
<evidence type="ECO:0000313" key="10">
    <source>
        <dbReference type="Proteomes" id="UP000449193"/>
    </source>
</evidence>